<accession>A0A1G9T082</accession>
<sequence length="54" mass="5978">MAECSESGCDREAAVRLYIPWAEDREVCTAHGRALVQQDGVVAEVLEGAEVDWR</sequence>
<evidence type="ECO:0000313" key="2">
    <source>
        <dbReference type="EMBL" id="SDM41037.1"/>
    </source>
</evidence>
<organism evidence="2 3">
    <name type="scientific">Halogranum gelatinilyticum</name>
    <dbReference type="NCBI Taxonomy" id="660521"/>
    <lineage>
        <taxon>Archaea</taxon>
        <taxon>Methanobacteriati</taxon>
        <taxon>Methanobacteriota</taxon>
        <taxon>Stenosarchaea group</taxon>
        <taxon>Halobacteria</taxon>
        <taxon>Halobacteriales</taxon>
        <taxon>Haloferacaceae</taxon>
    </lineage>
</organism>
<keyword evidence="3" id="KW-1185">Reference proteome</keyword>
<feature type="domain" description="DUF8014" evidence="1">
    <location>
        <begin position="1"/>
        <end position="54"/>
    </location>
</feature>
<dbReference type="OrthoDB" id="192467at2157"/>
<dbReference type="AlphaFoldDB" id="A0A1G9T082"/>
<dbReference type="InterPro" id="IPR058327">
    <property type="entry name" value="DUF8014"/>
</dbReference>
<dbReference type="STRING" id="660521.SAMN04487949_1567"/>
<protein>
    <recommendedName>
        <fullName evidence="1">DUF8014 domain-containing protein</fullName>
    </recommendedName>
</protein>
<gene>
    <name evidence="2" type="ORF">SAMN04487949_1567</name>
</gene>
<reference evidence="3" key="1">
    <citation type="submission" date="2016-10" db="EMBL/GenBank/DDBJ databases">
        <authorList>
            <person name="Varghese N."/>
            <person name="Submissions S."/>
        </authorList>
    </citation>
    <scope>NUCLEOTIDE SEQUENCE [LARGE SCALE GENOMIC DNA]</scope>
    <source>
        <strain evidence="3">CGMCC 1.10119</strain>
    </source>
</reference>
<proteinExistence type="predicted"/>
<name>A0A1G9T082_9EURY</name>
<evidence type="ECO:0000313" key="3">
    <source>
        <dbReference type="Proteomes" id="UP000199451"/>
    </source>
</evidence>
<dbReference type="RefSeq" id="WP_170830586.1">
    <property type="nucleotide sequence ID" value="NZ_FNHL01000002.1"/>
</dbReference>
<dbReference type="EMBL" id="FNHL01000002">
    <property type="protein sequence ID" value="SDM41037.1"/>
    <property type="molecule type" value="Genomic_DNA"/>
</dbReference>
<dbReference type="Proteomes" id="UP000199451">
    <property type="component" value="Unassembled WGS sequence"/>
</dbReference>
<dbReference type="Pfam" id="PF26046">
    <property type="entry name" value="DUF8014"/>
    <property type="match status" value="1"/>
</dbReference>
<evidence type="ECO:0000259" key="1">
    <source>
        <dbReference type="Pfam" id="PF26046"/>
    </source>
</evidence>